<evidence type="ECO:0000313" key="3">
    <source>
        <dbReference type="Proteomes" id="UP000510822"/>
    </source>
</evidence>
<reference evidence="2 3" key="1">
    <citation type="journal article" date="2016" name="Int. J. Syst. Evol. Microbiol.">
        <title>Chitinibacter fontanus sp. nov., isolated from a spring.</title>
        <authorList>
            <person name="Sheu S.Y."/>
            <person name="Li Y.S."/>
            <person name="Young C.C."/>
            <person name="Chen W.M."/>
        </authorList>
    </citation>
    <scope>NUCLEOTIDE SEQUENCE [LARGE SCALE GENOMIC DNA]</scope>
    <source>
        <strain evidence="2 3">STM-7</strain>
    </source>
</reference>
<dbReference type="Proteomes" id="UP000510822">
    <property type="component" value="Chromosome"/>
</dbReference>
<dbReference type="AlphaFoldDB" id="A0A7D5ZHN7"/>
<accession>A0A7D5ZHN7</accession>
<dbReference type="RefSeq" id="WP_180306606.1">
    <property type="nucleotide sequence ID" value="NZ_CP058952.1"/>
</dbReference>
<dbReference type="InterPro" id="IPR018640">
    <property type="entry name" value="DUF2063"/>
</dbReference>
<keyword evidence="2" id="KW-0238">DNA-binding</keyword>
<protein>
    <submittedName>
        <fullName evidence="2">Putative DNA-binding domain-containing protein</fullName>
    </submittedName>
</protein>
<proteinExistence type="predicted"/>
<evidence type="ECO:0000259" key="1">
    <source>
        <dbReference type="Pfam" id="PF09836"/>
    </source>
</evidence>
<gene>
    <name evidence="2" type="ORF">HZU75_13885</name>
</gene>
<dbReference type="KEGG" id="cfon:HZU75_13885"/>
<dbReference type="Pfam" id="PF09836">
    <property type="entry name" value="DUF2063"/>
    <property type="match status" value="1"/>
</dbReference>
<name>A0A7D5ZHN7_9NEIS</name>
<evidence type="ECO:0000313" key="2">
    <source>
        <dbReference type="EMBL" id="QLI82528.1"/>
    </source>
</evidence>
<feature type="domain" description="Putative DNA-binding" evidence="1">
    <location>
        <begin position="9"/>
        <end position="90"/>
    </location>
</feature>
<dbReference type="EMBL" id="CP058952">
    <property type="protein sequence ID" value="QLI82528.1"/>
    <property type="molecule type" value="Genomic_DNA"/>
</dbReference>
<sequence length="244" mass="26620">MNYAQGIAAFASLLLDPQAAEDGLHFPARMRHYRANCRLNRIAALQGVFSNVAQLVGEDFFTAMAREYVDVTPANSADLHAMGDDFADFIGQFAPAADLPYLADVARVDWARWRAYLAPDEATLGLLELAQLAAADFASMQLRFHPSLQLVQSPHWPIADILAMHAGGTVAQLASGGQQILISRSQWQVISLGQWTFLQSLSAGHCVGEALDHALQIDEACDIQSTLNILFTQQLLRQAVVGYP</sequence>
<keyword evidence="3" id="KW-1185">Reference proteome</keyword>
<dbReference type="Gene3D" id="1.10.150.690">
    <property type="entry name" value="DUF2063"/>
    <property type="match status" value="1"/>
</dbReference>
<dbReference type="GO" id="GO:0003677">
    <property type="term" value="F:DNA binding"/>
    <property type="evidence" value="ECO:0007669"/>
    <property type="project" value="UniProtKB-KW"/>
</dbReference>
<organism evidence="2 3">
    <name type="scientific">Chitinibacter fontanus</name>
    <dbReference type="NCBI Taxonomy" id="1737446"/>
    <lineage>
        <taxon>Bacteria</taxon>
        <taxon>Pseudomonadati</taxon>
        <taxon>Pseudomonadota</taxon>
        <taxon>Betaproteobacteria</taxon>
        <taxon>Neisseriales</taxon>
        <taxon>Chitinibacteraceae</taxon>
        <taxon>Chitinibacter</taxon>
    </lineage>
</organism>
<dbReference type="InterPro" id="IPR044922">
    <property type="entry name" value="DUF2063_N_sf"/>
</dbReference>